<dbReference type="Proteomes" id="UP000887013">
    <property type="component" value="Unassembled WGS sequence"/>
</dbReference>
<evidence type="ECO:0000313" key="2">
    <source>
        <dbReference type="Proteomes" id="UP000887013"/>
    </source>
</evidence>
<dbReference type="OrthoDB" id="123207at2759"/>
<protein>
    <submittedName>
        <fullName evidence="1">Uncharacterized protein</fullName>
    </submittedName>
</protein>
<keyword evidence="2" id="KW-1185">Reference proteome</keyword>
<accession>A0A8X6TTL3</accession>
<dbReference type="AlphaFoldDB" id="A0A8X6TTL3"/>
<dbReference type="PANTHER" id="PTHR47272">
    <property type="entry name" value="DDE_TNP_1_7 DOMAIN-CONTAINING PROTEIN"/>
    <property type="match status" value="1"/>
</dbReference>
<reference evidence="1" key="1">
    <citation type="submission" date="2020-08" db="EMBL/GenBank/DDBJ databases">
        <title>Multicomponent nature underlies the extraordinary mechanical properties of spider dragline silk.</title>
        <authorList>
            <person name="Kono N."/>
            <person name="Nakamura H."/>
            <person name="Mori M."/>
            <person name="Yoshida Y."/>
            <person name="Ohtoshi R."/>
            <person name="Malay A.D."/>
            <person name="Moran D.A.P."/>
            <person name="Tomita M."/>
            <person name="Numata K."/>
            <person name="Arakawa K."/>
        </authorList>
    </citation>
    <scope>NUCLEOTIDE SEQUENCE</scope>
</reference>
<gene>
    <name evidence="1" type="ORF">NPIL_321351</name>
</gene>
<organism evidence="1 2">
    <name type="scientific">Nephila pilipes</name>
    <name type="common">Giant wood spider</name>
    <name type="synonym">Nephila maculata</name>
    <dbReference type="NCBI Taxonomy" id="299642"/>
    <lineage>
        <taxon>Eukaryota</taxon>
        <taxon>Metazoa</taxon>
        <taxon>Ecdysozoa</taxon>
        <taxon>Arthropoda</taxon>
        <taxon>Chelicerata</taxon>
        <taxon>Arachnida</taxon>
        <taxon>Araneae</taxon>
        <taxon>Araneomorphae</taxon>
        <taxon>Entelegynae</taxon>
        <taxon>Araneoidea</taxon>
        <taxon>Nephilidae</taxon>
        <taxon>Nephila</taxon>
    </lineage>
</organism>
<proteinExistence type="predicted"/>
<name>A0A8X6TTL3_NEPPI</name>
<dbReference type="EMBL" id="BMAW01065092">
    <property type="protein sequence ID" value="GFT48787.1"/>
    <property type="molecule type" value="Genomic_DNA"/>
</dbReference>
<evidence type="ECO:0000313" key="1">
    <source>
        <dbReference type="EMBL" id="GFT48787.1"/>
    </source>
</evidence>
<comment type="caution">
    <text evidence="1">The sequence shown here is derived from an EMBL/GenBank/DDBJ whole genome shotgun (WGS) entry which is preliminary data.</text>
</comment>
<dbReference type="PANTHER" id="PTHR47272:SF2">
    <property type="entry name" value="PIGGYBAC TRANSPOSABLE ELEMENT-DERIVED PROTEIN 3-LIKE"/>
    <property type="match status" value="1"/>
</dbReference>
<sequence length="103" mass="11571">MVLKILLPVRSGNLGVTSVSTALNVRGECLEHVSKDNKIVIVERKDNKKLIMTSNCCGTVPKVKVQRWSKPSRKYIEVSFPSVVKTYNLCMGVVDIYDQQIEC</sequence>